<dbReference type="Proteomes" id="UP001163223">
    <property type="component" value="Chromosome"/>
</dbReference>
<organism evidence="1 2">
    <name type="scientific">Antarcticirhabdus aurantiaca</name>
    <dbReference type="NCBI Taxonomy" id="2606717"/>
    <lineage>
        <taxon>Bacteria</taxon>
        <taxon>Pseudomonadati</taxon>
        <taxon>Pseudomonadota</taxon>
        <taxon>Alphaproteobacteria</taxon>
        <taxon>Hyphomicrobiales</taxon>
        <taxon>Aurantimonadaceae</taxon>
        <taxon>Antarcticirhabdus</taxon>
    </lineage>
</organism>
<evidence type="ECO:0000313" key="2">
    <source>
        <dbReference type="Proteomes" id="UP001163223"/>
    </source>
</evidence>
<evidence type="ECO:0000313" key="1">
    <source>
        <dbReference type="EMBL" id="WAJ27787.1"/>
    </source>
</evidence>
<dbReference type="EMBL" id="CP113520">
    <property type="protein sequence ID" value="WAJ27787.1"/>
    <property type="molecule type" value="Genomic_DNA"/>
</dbReference>
<proteinExistence type="predicted"/>
<protein>
    <submittedName>
        <fullName evidence="1">DUF2269 domain-containing protein</fullName>
    </submittedName>
</protein>
<name>A0ACD4NLZ2_9HYPH</name>
<gene>
    <name evidence="1" type="ORF">OXU80_23560</name>
</gene>
<reference evidence="1" key="1">
    <citation type="submission" date="2022-11" db="EMBL/GenBank/DDBJ databases">
        <title>beta-Carotene-producing bacterium, Jeongeuplla avenae sp. nov., alleviates the salt stress of Arabidopsis seedlings.</title>
        <authorList>
            <person name="Jiang L."/>
            <person name="Lee J."/>
        </authorList>
    </citation>
    <scope>NUCLEOTIDE SEQUENCE</scope>
    <source>
        <strain evidence="1">DY_R2A_6</strain>
    </source>
</reference>
<sequence length="157" mass="17162">METYYLWIKLAHILGAVVILGTGIGTAFQMLAAYRSRNVPGIALVARNVVKADWLFTTPAVILQPLTGTLLAVILGYSLADRWLLGSVLLYALAGAAWLPVVVLQLRMRDLAVRAAAANEPLPPAYFSLFRWWFALGWPGFGAVLAIFHLMVAKPDL</sequence>
<keyword evidence="2" id="KW-1185">Reference proteome</keyword>
<accession>A0ACD4NLZ2</accession>